<dbReference type="PANTHER" id="PTHR34874:SF1">
    <property type="entry name" value="PROTEIN YCHN"/>
    <property type="match status" value="1"/>
</dbReference>
<dbReference type="InterPro" id="IPR027396">
    <property type="entry name" value="DsrEFH-like"/>
</dbReference>
<protein>
    <submittedName>
        <fullName evidence="1">Uncharacterized protein</fullName>
    </submittedName>
</protein>
<dbReference type="SUPFAM" id="SSF75169">
    <property type="entry name" value="DsrEFH-like"/>
    <property type="match status" value="1"/>
</dbReference>
<organism evidence="1 2">
    <name type="scientific">candidate division WOR-1 bacterium RIFCSPHIGHO2_01_FULL_53_15</name>
    <dbReference type="NCBI Taxonomy" id="1802564"/>
    <lineage>
        <taxon>Bacteria</taxon>
        <taxon>Bacillati</taxon>
        <taxon>Saganbacteria</taxon>
    </lineage>
</organism>
<name>A0A1F4Q3F5_UNCSA</name>
<evidence type="ECO:0000313" key="2">
    <source>
        <dbReference type="Proteomes" id="UP000178724"/>
    </source>
</evidence>
<dbReference type="EMBL" id="METM01000008">
    <property type="protein sequence ID" value="OGB90491.1"/>
    <property type="molecule type" value="Genomic_DNA"/>
</dbReference>
<dbReference type="InterPro" id="IPR003787">
    <property type="entry name" value="Sulphur_relay_DsrE/F-like"/>
</dbReference>
<dbReference type="Gene3D" id="3.40.1260.10">
    <property type="entry name" value="DsrEFH-like"/>
    <property type="match status" value="1"/>
</dbReference>
<reference evidence="1 2" key="1">
    <citation type="journal article" date="2016" name="Nat. Commun.">
        <title>Thousands of microbial genomes shed light on interconnected biogeochemical processes in an aquifer system.</title>
        <authorList>
            <person name="Anantharaman K."/>
            <person name="Brown C.T."/>
            <person name="Hug L.A."/>
            <person name="Sharon I."/>
            <person name="Castelle C.J."/>
            <person name="Probst A.J."/>
            <person name="Thomas B.C."/>
            <person name="Singh A."/>
            <person name="Wilkins M.J."/>
            <person name="Karaoz U."/>
            <person name="Brodie E.L."/>
            <person name="Williams K.H."/>
            <person name="Hubbard S.S."/>
            <person name="Banfield J.F."/>
        </authorList>
    </citation>
    <scope>NUCLEOTIDE SEQUENCE [LARGE SCALE GENOMIC DNA]</scope>
</reference>
<dbReference type="Proteomes" id="UP000178724">
    <property type="component" value="Unassembled WGS sequence"/>
</dbReference>
<accession>A0A1F4Q3F5</accession>
<gene>
    <name evidence="1" type="ORF">A2625_00895</name>
</gene>
<dbReference type="AlphaFoldDB" id="A0A1F4Q3F5"/>
<evidence type="ECO:0000313" key="1">
    <source>
        <dbReference type="EMBL" id="OGB90491.1"/>
    </source>
</evidence>
<comment type="caution">
    <text evidence="1">The sequence shown here is derived from an EMBL/GenBank/DDBJ whole genome shotgun (WGS) entry which is preliminary data.</text>
</comment>
<dbReference type="Pfam" id="PF02635">
    <property type="entry name" value="DsrE"/>
    <property type="match status" value="1"/>
</dbReference>
<dbReference type="PANTHER" id="PTHR34874">
    <property type="entry name" value="PROTEIN YCHN"/>
    <property type="match status" value="1"/>
</dbReference>
<proteinExistence type="predicted"/>
<dbReference type="GO" id="GO:0005829">
    <property type="term" value="C:cytosol"/>
    <property type="evidence" value="ECO:0007669"/>
    <property type="project" value="TreeGrafter"/>
</dbReference>
<sequence length="116" mass="12590">MANITIIINDAPYGTEKPWNALRLAKALIAIKQEVNIFLMGDAVSLAKAGQQTPTGYYNLAQMLAELIALGSEVRACGTCIHARGLKEEELVEGVIVGKMLDLARWTTESAKVINF</sequence>